<dbReference type="PROSITE" id="PS51257">
    <property type="entry name" value="PROKAR_LIPOPROTEIN"/>
    <property type="match status" value="1"/>
</dbReference>
<dbReference type="Proteomes" id="UP000619078">
    <property type="component" value="Unassembled WGS sequence"/>
</dbReference>
<gene>
    <name evidence="1" type="ORF">IDJ76_14650</name>
</gene>
<name>A0A926S746_9SPHI</name>
<evidence type="ECO:0000313" key="1">
    <source>
        <dbReference type="EMBL" id="MBD1394346.1"/>
    </source>
</evidence>
<keyword evidence="2" id="KW-1185">Reference proteome</keyword>
<reference evidence="1" key="1">
    <citation type="submission" date="2020-09" db="EMBL/GenBank/DDBJ databases">
        <title>Novel species of Mucilaginibacter isolated from a glacier on the Tibetan Plateau.</title>
        <authorList>
            <person name="Liu Q."/>
            <person name="Xin Y.-H."/>
        </authorList>
    </citation>
    <scope>NUCLEOTIDE SEQUENCE</scope>
    <source>
        <strain evidence="1">ZB1P21</strain>
    </source>
</reference>
<sequence length="131" mass="14425">MKKIIIIVMLFAFAAISCKKDKVENSVYGTWKLTNSGGGNGIVQGPYTPAPIKNEVYQFNNNGTYIKYLDDKVVSNGNFKINFTEKLGEFNAGSITFTNPDYSDAFQFKPGTILIGSNAADGPVYNYTKIK</sequence>
<evidence type="ECO:0008006" key="3">
    <source>
        <dbReference type="Google" id="ProtNLM"/>
    </source>
</evidence>
<evidence type="ECO:0000313" key="2">
    <source>
        <dbReference type="Proteomes" id="UP000619078"/>
    </source>
</evidence>
<comment type="caution">
    <text evidence="1">The sequence shown here is derived from an EMBL/GenBank/DDBJ whole genome shotgun (WGS) entry which is preliminary data.</text>
</comment>
<dbReference type="AlphaFoldDB" id="A0A926S746"/>
<organism evidence="1 2">
    <name type="scientific">Mucilaginibacter glaciei</name>
    <dbReference type="NCBI Taxonomy" id="2772109"/>
    <lineage>
        <taxon>Bacteria</taxon>
        <taxon>Pseudomonadati</taxon>
        <taxon>Bacteroidota</taxon>
        <taxon>Sphingobacteriia</taxon>
        <taxon>Sphingobacteriales</taxon>
        <taxon>Sphingobacteriaceae</taxon>
        <taxon>Mucilaginibacter</taxon>
    </lineage>
</organism>
<proteinExistence type="predicted"/>
<dbReference type="RefSeq" id="WP_191164079.1">
    <property type="nucleotide sequence ID" value="NZ_JACWMX010000005.1"/>
</dbReference>
<dbReference type="EMBL" id="JACWMX010000005">
    <property type="protein sequence ID" value="MBD1394346.1"/>
    <property type="molecule type" value="Genomic_DNA"/>
</dbReference>
<protein>
    <recommendedName>
        <fullName evidence="3">Lipocalin-like protein</fullName>
    </recommendedName>
</protein>
<accession>A0A926S746</accession>